<feature type="repeat" description="ANK" evidence="3">
    <location>
        <begin position="88"/>
        <end position="121"/>
    </location>
</feature>
<dbReference type="InterPro" id="IPR036770">
    <property type="entry name" value="Ankyrin_rpt-contain_sf"/>
</dbReference>
<dbReference type="SMART" id="SM00248">
    <property type="entry name" value="ANK"/>
    <property type="match status" value="2"/>
</dbReference>
<dbReference type="GO" id="GO:0016567">
    <property type="term" value="P:protein ubiquitination"/>
    <property type="evidence" value="ECO:0007669"/>
    <property type="project" value="TreeGrafter"/>
</dbReference>
<evidence type="ECO:0000256" key="2">
    <source>
        <dbReference type="ARBA" id="ARBA00023043"/>
    </source>
</evidence>
<dbReference type="PROSITE" id="PS50088">
    <property type="entry name" value="ANK_REPEAT"/>
    <property type="match status" value="2"/>
</dbReference>
<keyword evidence="5" id="KW-1185">Reference proteome</keyword>
<dbReference type="Pfam" id="PF12796">
    <property type="entry name" value="Ank_2"/>
    <property type="match status" value="1"/>
</dbReference>
<evidence type="ECO:0000256" key="3">
    <source>
        <dbReference type="PROSITE-ProRule" id="PRU00023"/>
    </source>
</evidence>
<protein>
    <submittedName>
        <fullName evidence="4">Ankyrin</fullName>
    </submittedName>
</protein>
<name>A0A0G4K413_9SPIR</name>
<feature type="repeat" description="ANK" evidence="3">
    <location>
        <begin position="55"/>
        <end position="87"/>
    </location>
</feature>
<gene>
    <name evidence="4" type="ORF">BRSU_0396</name>
</gene>
<evidence type="ECO:0000256" key="1">
    <source>
        <dbReference type="ARBA" id="ARBA00022737"/>
    </source>
</evidence>
<reference evidence="5" key="1">
    <citation type="submission" date="2015-04" db="EMBL/GenBank/DDBJ databases">
        <authorList>
            <person name="Mushtaq Mamoona"/>
        </authorList>
    </citation>
    <scope>NUCLEOTIDE SEQUENCE [LARGE SCALE GENOMIC DNA]</scope>
    <source>
        <strain evidence="5">AN4859/03</strain>
    </source>
</reference>
<organism evidence="4 5">
    <name type="scientific">Brachyspira suanatina</name>
    <dbReference type="NCBI Taxonomy" id="381802"/>
    <lineage>
        <taxon>Bacteria</taxon>
        <taxon>Pseudomonadati</taxon>
        <taxon>Spirochaetota</taxon>
        <taxon>Spirochaetia</taxon>
        <taxon>Brachyspirales</taxon>
        <taxon>Brachyspiraceae</taxon>
        <taxon>Brachyspira</taxon>
    </lineage>
</organism>
<keyword evidence="2 3" id="KW-0040">ANK repeat</keyword>
<keyword evidence="1" id="KW-0677">Repeat</keyword>
<dbReference type="Proteomes" id="UP000043763">
    <property type="component" value="Unassembled WGS sequence"/>
</dbReference>
<proteinExistence type="predicted"/>
<sequence length="142" mass="16015">MPINANLYKRSKLYDLLSKIIKKKDDENFDLEDHINKLLELISKSTEEEVNYADNKISCLHLAVQIDNPDVVSALIEKGANVNAINERGVSPLHTAIIKNQPEEVIKVLLDNGADYNIEEANFSALALAEIMNVPYLHLFKK</sequence>
<evidence type="ECO:0000313" key="5">
    <source>
        <dbReference type="Proteomes" id="UP000043763"/>
    </source>
</evidence>
<dbReference type="PANTHER" id="PTHR24136">
    <property type="entry name" value="SOWAH (DROSOPHILA) HOMOLOG"/>
    <property type="match status" value="1"/>
</dbReference>
<dbReference type="OrthoDB" id="306540at2"/>
<dbReference type="Gene3D" id="1.25.40.20">
    <property type="entry name" value="Ankyrin repeat-containing domain"/>
    <property type="match status" value="1"/>
</dbReference>
<accession>A0A0G4K413</accession>
<evidence type="ECO:0000313" key="4">
    <source>
        <dbReference type="EMBL" id="CRF31823.1"/>
    </source>
</evidence>
<dbReference type="GO" id="GO:0045732">
    <property type="term" value="P:positive regulation of protein catabolic process"/>
    <property type="evidence" value="ECO:0007669"/>
    <property type="project" value="TreeGrafter"/>
</dbReference>
<dbReference type="InterPro" id="IPR051573">
    <property type="entry name" value="Ankyrin-SOCS_box_domain"/>
</dbReference>
<dbReference type="AlphaFoldDB" id="A0A0G4K413"/>
<dbReference type="EMBL" id="CVLB01000001">
    <property type="protein sequence ID" value="CRF31823.1"/>
    <property type="molecule type" value="Genomic_DNA"/>
</dbReference>
<dbReference type="SUPFAM" id="SSF48403">
    <property type="entry name" value="Ankyrin repeat"/>
    <property type="match status" value="1"/>
</dbReference>
<dbReference type="PANTHER" id="PTHR24136:SF15">
    <property type="entry name" value="ANK_REP_REGION DOMAIN-CONTAINING PROTEIN"/>
    <property type="match status" value="1"/>
</dbReference>
<dbReference type="RefSeq" id="WP_048593541.1">
    <property type="nucleotide sequence ID" value="NZ_CVLB01000001.1"/>
</dbReference>
<dbReference type="PROSITE" id="PS50297">
    <property type="entry name" value="ANK_REP_REGION"/>
    <property type="match status" value="2"/>
</dbReference>
<dbReference type="InterPro" id="IPR002110">
    <property type="entry name" value="Ankyrin_rpt"/>
</dbReference>